<proteinExistence type="predicted"/>
<evidence type="ECO:0000256" key="3">
    <source>
        <dbReference type="ARBA" id="ARBA00022692"/>
    </source>
</evidence>
<evidence type="ECO:0000313" key="7">
    <source>
        <dbReference type="EMBL" id="MFD2234924.1"/>
    </source>
</evidence>
<gene>
    <name evidence="7" type="ORF">ACFSNB_14010</name>
</gene>
<comment type="caution">
    <text evidence="7">The sequence shown here is derived from an EMBL/GenBank/DDBJ whole genome shotgun (WGS) entry which is preliminary data.</text>
</comment>
<dbReference type="EMBL" id="JBHUIY010000031">
    <property type="protein sequence ID" value="MFD2234924.1"/>
    <property type="molecule type" value="Genomic_DNA"/>
</dbReference>
<keyword evidence="5 6" id="KW-0472">Membrane</keyword>
<dbReference type="PANTHER" id="PTHR33931">
    <property type="entry name" value="HOLIN-LIKE PROTEIN CIDA-RELATED"/>
    <property type="match status" value="1"/>
</dbReference>
<comment type="subcellular location">
    <subcellularLocation>
        <location evidence="1">Cell membrane</location>
        <topology evidence="1">Multi-pass membrane protein</topology>
    </subcellularLocation>
</comment>
<accession>A0ABW5CCG5</accession>
<dbReference type="PANTHER" id="PTHR33931:SF2">
    <property type="entry name" value="HOLIN-LIKE PROTEIN CIDA"/>
    <property type="match status" value="1"/>
</dbReference>
<evidence type="ECO:0000313" key="8">
    <source>
        <dbReference type="Proteomes" id="UP001597296"/>
    </source>
</evidence>
<evidence type="ECO:0000256" key="5">
    <source>
        <dbReference type="ARBA" id="ARBA00023136"/>
    </source>
</evidence>
<keyword evidence="8" id="KW-1185">Reference proteome</keyword>
<evidence type="ECO:0000256" key="2">
    <source>
        <dbReference type="ARBA" id="ARBA00022475"/>
    </source>
</evidence>
<dbReference type="RefSeq" id="WP_377317618.1">
    <property type="nucleotide sequence ID" value="NZ_JBHUIY010000031.1"/>
</dbReference>
<feature type="transmembrane region" description="Helical" evidence="6">
    <location>
        <begin position="56"/>
        <end position="74"/>
    </location>
</feature>
<evidence type="ECO:0000256" key="1">
    <source>
        <dbReference type="ARBA" id="ARBA00004651"/>
    </source>
</evidence>
<keyword evidence="3 6" id="KW-0812">Transmembrane</keyword>
<keyword evidence="2" id="KW-1003">Cell membrane</keyword>
<name>A0ABW5CCG5_9PROT</name>
<feature type="transmembrane region" description="Helical" evidence="6">
    <location>
        <begin position="86"/>
        <end position="105"/>
    </location>
</feature>
<organism evidence="7 8">
    <name type="scientific">Phaeospirillum tilakii</name>
    <dbReference type="NCBI Taxonomy" id="741673"/>
    <lineage>
        <taxon>Bacteria</taxon>
        <taxon>Pseudomonadati</taxon>
        <taxon>Pseudomonadota</taxon>
        <taxon>Alphaproteobacteria</taxon>
        <taxon>Rhodospirillales</taxon>
        <taxon>Rhodospirillaceae</taxon>
        <taxon>Phaeospirillum</taxon>
    </lineage>
</organism>
<evidence type="ECO:0000256" key="6">
    <source>
        <dbReference type="SAM" id="Phobius"/>
    </source>
</evidence>
<feature type="transmembrane region" description="Helical" evidence="6">
    <location>
        <begin position="27"/>
        <end position="44"/>
    </location>
</feature>
<dbReference type="Proteomes" id="UP001597296">
    <property type="component" value="Unassembled WGS sequence"/>
</dbReference>
<reference evidence="8" key="1">
    <citation type="journal article" date="2019" name="Int. J. Syst. Evol. Microbiol.">
        <title>The Global Catalogue of Microorganisms (GCM) 10K type strain sequencing project: providing services to taxonomists for standard genome sequencing and annotation.</title>
        <authorList>
            <consortium name="The Broad Institute Genomics Platform"/>
            <consortium name="The Broad Institute Genome Sequencing Center for Infectious Disease"/>
            <person name="Wu L."/>
            <person name="Ma J."/>
        </authorList>
    </citation>
    <scope>NUCLEOTIDE SEQUENCE [LARGE SCALE GENOMIC DNA]</scope>
    <source>
        <strain evidence="8">KCTC 15012</strain>
    </source>
</reference>
<protein>
    <submittedName>
        <fullName evidence="7">CidA/LrgA family protein</fullName>
    </submittedName>
</protein>
<keyword evidence="4 6" id="KW-1133">Transmembrane helix</keyword>
<dbReference type="InterPro" id="IPR005538">
    <property type="entry name" value="LrgA/CidA"/>
</dbReference>
<dbReference type="Pfam" id="PF03788">
    <property type="entry name" value="LrgA"/>
    <property type="match status" value="1"/>
</dbReference>
<evidence type="ECO:0000256" key="4">
    <source>
        <dbReference type="ARBA" id="ARBA00022989"/>
    </source>
</evidence>
<sequence>MLGSITLILVCQLAGEAIVHLFDWPLPGPVLGMLLLFLVLLVRGRVDKPLDRVTRGILSNLGLLFVPVAVGVMTQTDALAAEAIPIAVAVLASTVVTMLVTGWVMQALDRRGRKDPPS</sequence>